<dbReference type="Proteomes" id="UP001370490">
    <property type="component" value="Unassembled WGS sequence"/>
</dbReference>
<feature type="transmembrane region" description="Helical" evidence="8">
    <location>
        <begin position="86"/>
        <end position="109"/>
    </location>
</feature>
<sequence length="199" mass="21545">MESQYGRTADGMQNNTGVKKENNSETTKRGRSIEFIFRILAMALTLVAAILAGTNKETQMVPFTVSQTLPPLNIAVTAKWHYMSAFVFYVVSNAVACSCAAISLLFSILSPKGESAMTLMIIILDVVIMGLLFSANGAAASIGVIGLKGNSHVQWRKVCNDFHKFCNIMLVSGALSLLGSCVFLLLVVLSILNIYKKSR</sequence>
<evidence type="ECO:0000256" key="5">
    <source>
        <dbReference type="ARBA" id="ARBA00022692"/>
    </source>
</evidence>
<dbReference type="NCBIfam" id="TIGR01569">
    <property type="entry name" value="A_tha_TIGR01569"/>
    <property type="match status" value="1"/>
</dbReference>
<dbReference type="GO" id="GO:0005886">
    <property type="term" value="C:plasma membrane"/>
    <property type="evidence" value="ECO:0007669"/>
    <property type="project" value="UniProtKB-SubCell"/>
</dbReference>
<evidence type="ECO:0000256" key="2">
    <source>
        <dbReference type="ARBA" id="ARBA00007651"/>
    </source>
</evidence>
<reference evidence="11 12" key="1">
    <citation type="submission" date="2023-12" db="EMBL/GenBank/DDBJ databases">
        <title>A high-quality genome assembly for Dillenia turbinata (Dilleniales).</title>
        <authorList>
            <person name="Chanderbali A."/>
        </authorList>
    </citation>
    <scope>NUCLEOTIDE SEQUENCE [LARGE SCALE GENOMIC DNA]</scope>
    <source>
        <strain evidence="11">LSX21</strain>
        <tissue evidence="11">Leaf</tissue>
    </source>
</reference>
<proteinExistence type="inferred from homology"/>
<organism evidence="11 12">
    <name type="scientific">Dillenia turbinata</name>
    <dbReference type="NCBI Taxonomy" id="194707"/>
    <lineage>
        <taxon>Eukaryota</taxon>
        <taxon>Viridiplantae</taxon>
        <taxon>Streptophyta</taxon>
        <taxon>Embryophyta</taxon>
        <taxon>Tracheophyta</taxon>
        <taxon>Spermatophyta</taxon>
        <taxon>Magnoliopsida</taxon>
        <taxon>eudicotyledons</taxon>
        <taxon>Gunneridae</taxon>
        <taxon>Pentapetalae</taxon>
        <taxon>Dilleniales</taxon>
        <taxon>Dilleniaceae</taxon>
        <taxon>Dillenia</taxon>
    </lineage>
</organism>
<comment type="subcellular location">
    <subcellularLocation>
        <location evidence="1 8">Cell membrane</location>
        <topology evidence="1 8">Multi-pass membrane protein</topology>
    </subcellularLocation>
</comment>
<accession>A0AAN8W040</accession>
<feature type="transmembrane region" description="Helical" evidence="8">
    <location>
        <begin position="121"/>
        <end position="147"/>
    </location>
</feature>
<comment type="similarity">
    <text evidence="2 8">Belongs to the Casparian strip membrane proteins (CASP) family.</text>
</comment>
<dbReference type="PANTHER" id="PTHR36488">
    <property type="entry name" value="CASP-LIKE PROTEIN 1U1"/>
    <property type="match status" value="1"/>
</dbReference>
<evidence type="ECO:0000313" key="11">
    <source>
        <dbReference type="EMBL" id="KAK6937438.1"/>
    </source>
</evidence>
<dbReference type="InterPro" id="IPR006459">
    <property type="entry name" value="CASP/CASPL"/>
</dbReference>
<dbReference type="AlphaFoldDB" id="A0AAN8W040"/>
<evidence type="ECO:0000259" key="10">
    <source>
        <dbReference type="Pfam" id="PF04535"/>
    </source>
</evidence>
<evidence type="ECO:0000313" key="12">
    <source>
        <dbReference type="Proteomes" id="UP001370490"/>
    </source>
</evidence>
<gene>
    <name evidence="11" type="ORF">RJ641_030946</name>
</gene>
<feature type="domain" description="Casparian strip membrane protein" evidence="10">
    <location>
        <begin position="28"/>
        <end position="181"/>
    </location>
</feature>
<dbReference type="Pfam" id="PF04535">
    <property type="entry name" value="CASP_dom"/>
    <property type="match status" value="1"/>
</dbReference>
<keyword evidence="5 8" id="KW-0812">Transmembrane</keyword>
<feature type="transmembrane region" description="Helical" evidence="8">
    <location>
        <begin position="167"/>
        <end position="195"/>
    </location>
</feature>
<keyword evidence="12" id="KW-1185">Reference proteome</keyword>
<feature type="region of interest" description="Disordered" evidence="9">
    <location>
        <begin position="1"/>
        <end position="26"/>
    </location>
</feature>
<keyword evidence="7 8" id="KW-0472">Membrane</keyword>
<evidence type="ECO:0000256" key="9">
    <source>
        <dbReference type="SAM" id="MobiDB-lite"/>
    </source>
</evidence>
<feature type="transmembrane region" description="Helical" evidence="8">
    <location>
        <begin position="35"/>
        <end position="53"/>
    </location>
</feature>
<evidence type="ECO:0000256" key="4">
    <source>
        <dbReference type="ARBA" id="ARBA00022475"/>
    </source>
</evidence>
<keyword evidence="4 8" id="KW-1003">Cell membrane</keyword>
<evidence type="ECO:0000256" key="7">
    <source>
        <dbReference type="ARBA" id="ARBA00023136"/>
    </source>
</evidence>
<keyword evidence="6 8" id="KW-1133">Transmembrane helix</keyword>
<evidence type="ECO:0000256" key="3">
    <source>
        <dbReference type="ARBA" id="ARBA00011489"/>
    </source>
</evidence>
<name>A0AAN8W040_9MAGN</name>
<dbReference type="InterPro" id="IPR044173">
    <property type="entry name" value="CASPL"/>
</dbReference>
<feature type="compositionally biased region" description="Polar residues" evidence="9">
    <location>
        <begin position="1"/>
        <end position="17"/>
    </location>
</feature>
<dbReference type="EMBL" id="JBAMMX010000006">
    <property type="protein sequence ID" value="KAK6937438.1"/>
    <property type="molecule type" value="Genomic_DNA"/>
</dbReference>
<comment type="caution">
    <text evidence="11">The sequence shown here is derived from an EMBL/GenBank/DDBJ whole genome shotgun (WGS) entry which is preliminary data.</text>
</comment>
<evidence type="ECO:0000256" key="1">
    <source>
        <dbReference type="ARBA" id="ARBA00004651"/>
    </source>
</evidence>
<protein>
    <recommendedName>
        <fullName evidence="8">CASP-like protein</fullName>
    </recommendedName>
</protein>
<evidence type="ECO:0000256" key="6">
    <source>
        <dbReference type="ARBA" id="ARBA00022989"/>
    </source>
</evidence>
<dbReference type="InterPro" id="IPR006702">
    <property type="entry name" value="CASP_dom"/>
</dbReference>
<dbReference type="PANTHER" id="PTHR36488:SF8">
    <property type="entry name" value="CASP-LIKE PROTEIN 1U1"/>
    <property type="match status" value="1"/>
</dbReference>
<evidence type="ECO:0000256" key="8">
    <source>
        <dbReference type="RuleBase" id="RU361233"/>
    </source>
</evidence>
<comment type="subunit">
    <text evidence="3 8">Homodimer and heterodimers.</text>
</comment>